<evidence type="ECO:0000259" key="2">
    <source>
        <dbReference type="Pfam" id="PF12937"/>
    </source>
</evidence>
<dbReference type="AlphaFoldDB" id="A0A015KA44"/>
<dbReference type="InterPro" id="IPR001810">
    <property type="entry name" value="F-box_dom"/>
</dbReference>
<accession>A0A015KA44</accession>
<dbReference type="STRING" id="1432141.A0A015KA44"/>
<name>A0A015KA44_RHIIW</name>
<keyword evidence="4" id="KW-1185">Reference proteome</keyword>
<dbReference type="SUPFAM" id="SSF52047">
    <property type="entry name" value="RNI-like"/>
    <property type="match status" value="1"/>
</dbReference>
<dbReference type="Pfam" id="PF12937">
    <property type="entry name" value="F-box-like"/>
    <property type="match status" value="1"/>
</dbReference>
<keyword evidence="1" id="KW-0732">Signal</keyword>
<feature type="domain" description="F-box" evidence="2">
    <location>
        <begin position="40"/>
        <end position="83"/>
    </location>
</feature>
<feature type="chain" id="PRO_5001474440" description="F-box domain-containing protein" evidence="1">
    <location>
        <begin position="22"/>
        <end position="542"/>
    </location>
</feature>
<dbReference type="EMBL" id="JEMT01012232">
    <property type="protein sequence ID" value="EXX76450.1"/>
    <property type="molecule type" value="Genomic_DNA"/>
</dbReference>
<comment type="caution">
    <text evidence="3">The sequence shown here is derived from an EMBL/GenBank/DDBJ whole genome shotgun (WGS) entry which is preliminary data.</text>
</comment>
<dbReference type="Proteomes" id="UP000022910">
    <property type="component" value="Unassembled WGS sequence"/>
</dbReference>
<dbReference type="HOGENOM" id="CLU_028913_7_3_1"/>
<organism evidence="3 4">
    <name type="scientific">Rhizophagus irregularis (strain DAOM 197198w)</name>
    <name type="common">Glomus intraradices</name>
    <dbReference type="NCBI Taxonomy" id="1432141"/>
    <lineage>
        <taxon>Eukaryota</taxon>
        <taxon>Fungi</taxon>
        <taxon>Fungi incertae sedis</taxon>
        <taxon>Mucoromycota</taxon>
        <taxon>Glomeromycotina</taxon>
        <taxon>Glomeromycetes</taxon>
        <taxon>Glomerales</taxon>
        <taxon>Glomeraceae</taxon>
        <taxon>Rhizophagus</taxon>
    </lineage>
</organism>
<feature type="signal peptide" evidence="1">
    <location>
        <begin position="1"/>
        <end position="21"/>
    </location>
</feature>
<dbReference type="InterPro" id="IPR032675">
    <property type="entry name" value="LRR_dom_sf"/>
</dbReference>
<evidence type="ECO:0000313" key="3">
    <source>
        <dbReference type="EMBL" id="EXX76450.1"/>
    </source>
</evidence>
<protein>
    <recommendedName>
        <fullName evidence="2">F-box domain-containing protein</fullName>
    </recommendedName>
</protein>
<dbReference type="OrthoDB" id="2327826at2759"/>
<dbReference type="Gene3D" id="3.80.10.10">
    <property type="entry name" value="Ribonuclease Inhibitor"/>
    <property type="match status" value="2"/>
</dbReference>
<sequence>MSSTYCFLIQFILNFVGSTAADTVENNLFHGKRSDIPAPYLPTECMLEIFKHVQAQDSGLYSCLLVNRYWCKNIVPLLWSRPFEALSTENRYKLIHTYLACLDREDYLNLSSSLQSYNIKIPEIRQPLFNYSMYLEEFSYKQLEIAVHSTIHIWCNKTFINNHKQDQILLIATTLCKLFMRRSISLKSFIIDKYFSHSDIPQISTFIEQPGLSHLTRFKIDYCKPMTTNTIKLLENLPYLCSNIRCLDIKFPIFEHNHKSISRIISTQKCLNEFNLSGVRIGSERILFSLQSRHETLNIIRLENVYITEACFNALALCENLKDLSLWYCRGLYIENTSVLLKSKFSLKKLRLGFSPICSDVAGLILQVGGISLKELEIDLINSIIVEIILDCCPNVKEIKLANYFPHDNNYLFYQLFFGLSLENLEIFINSKNLDYEDMKLTGQDLPPSLKYLKLSCGFTIDQFKELFKTCNAPLETIIIDYVDLNYDHIKVITKFIREKKTVKTLGIVGMDDMTSQGIKELKMLKKRYGIFIIPSYELNQW</sequence>
<evidence type="ECO:0000313" key="4">
    <source>
        <dbReference type="Proteomes" id="UP000022910"/>
    </source>
</evidence>
<gene>
    <name evidence="3" type="ORF">RirG_033050</name>
</gene>
<proteinExistence type="predicted"/>
<evidence type="ECO:0000256" key="1">
    <source>
        <dbReference type="SAM" id="SignalP"/>
    </source>
</evidence>
<reference evidence="3 4" key="1">
    <citation type="submission" date="2014-02" db="EMBL/GenBank/DDBJ databases">
        <title>Single nucleus genome sequencing reveals high similarity among nuclei of an endomycorrhizal fungus.</title>
        <authorList>
            <person name="Lin K."/>
            <person name="Geurts R."/>
            <person name="Zhang Z."/>
            <person name="Limpens E."/>
            <person name="Saunders D.G."/>
            <person name="Mu D."/>
            <person name="Pang E."/>
            <person name="Cao H."/>
            <person name="Cha H."/>
            <person name="Lin T."/>
            <person name="Zhou Q."/>
            <person name="Shang Y."/>
            <person name="Li Y."/>
            <person name="Ivanov S."/>
            <person name="Sharma T."/>
            <person name="Velzen R.V."/>
            <person name="Ruijter N.D."/>
            <person name="Aanen D.K."/>
            <person name="Win J."/>
            <person name="Kamoun S."/>
            <person name="Bisseling T."/>
            <person name="Huang S."/>
        </authorList>
    </citation>
    <scope>NUCLEOTIDE SEQUENCE [LARGE SCALE GENOMIC DNA]</scope>
    <source>
        <strain evidence="4">DAOM197198w</strain>
    </source>
</reference>